<evidence type="ECO:0000313" key="1">
    <source>
        <dbReference type="EMBL" id="KAI0037327.1"/>
    </source>
</evidence>
<sequence length="155" mass="17602">MAKILKPDEEEVARQTFRTGTWQFISGVRLLDPKKRHEFSDDLESFVHVLMYHLCDIALQELLAWATGFIRFIMILGRALKVRTKVAKARSNGSLALFSRWMSGVRSSQRPVPTLLRVSSHSLKSSTFRQNISLSSCRMARQTLPVGASKMPLQP</sequence>
<comment type="caution">
    <text evidence="1">The sequence shown here is derived from an EMBL/GenBank/DDBJ whole genome shotgun (WGS) entry which is preliminary data.</text>
</comment>
<keyword evidence="2" id="KW-1185">Reference proteome</keyword>
<proteinExistence type="predicted"/>
<dbReference type="EMBL" id="MU277076">
    <property type="protein sequence ID" value="KAI0037327.1"/>
    <property type="molecule type" value="Genomic_DNA"/>
</dbReference>
<reference evidence="1" key="1">
    <citation type="submission" date="2021-02" db="EMBL/GenBank/DDBJ databases">
        <authorList>
            <consortium name="DOE Joint Genome Institute"/>
            <person name="Ahrendt S."/>
            <person name="Looney B.P."/>
            <person name="Miyauchi S."/>
            <person name="Morin E."/>
            <person name="Drula E."/>
            <person name="Courty P.E."/>
            <person name="Chicoki N."/>
            <person name="Fauchery L."/>
            <person name="Kohler A."/>
            <person name="Kuo A."/>
            <person name="Labutti K."/>
            <person name="Pangilinan J."/>
            <person name="Lipzen A."/>
            <person name="Riley R."/>
            <person name="Andreopoulos W."/>
            <person name="He G."/>
            <person name="Johnson J."/>
            <person name="Barry K.W."/>
            <person name="Grigoriev I.V."/>
            <person name="Nagy L."/>
            <person name="Hibbett D."/>
            <person name="Henrissat B."/>
            <person name="Matheny P.B."/>
            <person name="Labbe J."/>
            <person name="Martin F."/>
        </authorList>
    </citation>
    <scope>NUCLEOTIDE SEQUENCE</scope>
    <source>
        <strain evidence="1">FP105234-sp</strain>
    </source>
</reference>
<dbReference type="Proteomes" id="UP000814033">
    <property type="component" value="Unassembled WGS sequence"/>
</dbReference>
<gene>
    <name evidence="1" type="ORF">FA95DRAFT_168757</name>
</gene>
<accession>A0ACB8R0E6</accession>
<organism evidence="1 2">
    <name type="scientific">Auriscalpium vulgare</name>
    <dbReference type="NCBI Taxonomy" id="40419"/>
    <lineage>
        <taxon>Eukaryota</taxon>
        <taxon>Fungi</taxon>
        <taxon>Dikarya</taxon>
        <taxon>Basidiomycota</taxon>
        <taxon>Agaricomycotina</taxon>
        <taxon>Agaricomycetes</taxon>
        <taxon>Russulales</taxon>
        <taxon>Auriscalpiaceae</taxon>
        <taxon>Auriscalpium</taxon>
    </lineage>
</organism>
<evidence type="ECO:0000313" key="2">
    <source>
        <dbReference type="Proteomes" id="UP000814033"/>
    </source>
</evidence>
<name>A0ACB8R0E6_9AGAM</name>
<reference evidence="1" key="2">
    <citation type="journal article" date="2022" name="New Phytol.">
        <title>Evolutionary transition to the ectomycorrhizal habit in the genomes of a hyperdiverse lineage of mushroom-forming fungi.</title>
        <authorList>
            <person name="Looney B."/>
            <person name="Miyauchi S."/>
            <person name="Morin E."/>
            <person name="Drula E."/>
            <person name="Courty P.E."/>
            <person name="Kohler A."/>
            <person name="Kuo A."/>
            <person name="LaButti K."/>
            <person name="Pangilinan J."/>
            <person name="Lipzen A."/>
            <person name="Riley R."/>
            <person name="Andreopoulos W."/>
            <person name="He G."/>
            <person name="Johnson J."/>
            <person name="Nolan M."/>
            <person name="Tritt A."/>
            <person name="Barry K.W."/>
            <person name="Grigoriev I.V."/>
            <person name="Nagy L.G."/>
            <person name="Hibbett D."/>
            <person name="Henrissat B."/>
            <person name="Matheny P.B."/>
            <person name="Labbe J."/>
            <person name="Martin F.M."/>
        </authorList>
    </citation>
    <scope>NUCLEOTIDE SEQUENCE</scope>
    <source>
        <strain evidence="1">FP105234-sp</strain>
    </source>
</reference>
<protein>
    <submittedName>
        <fullName evidence="1">Uncharacterized protein</fullName>
    </submittedName>
</protein>